<dbReference type="GO" id="GO:0016020">
    <property type="term" value="C:membrane"/>
    <property type="evidence" value="ECO:0007669"/>
    <property type="project" value="UniProtKB-SubCell"/>
</dbReference>
<reference evidence="12 13" key="1">
    <citation type="submission" date="2015-07" db="EMBL/GenBank/DDBJ databases">
        <authorList>
            <person name="Cajimat M.N.B."/>
            <person name="Milazzo M.L."/>
            <person name="Fulhorst C.F."/>
        </authorList>
    </citation>
    <scope>NUCLEOTIDE SEQUENCE [LARGE SCALE GENOMIC DNA]</scope>
    <source>
        <strain evidence="12">Single colony</strain>
    </source>
</reference>
<keyword evidence="6 10" id="KW-0472">Membrane</keyword>
<dbReference type="InterPro" id="IPR003663">
    <property type="entry name" value="Sugar/inositol_transpt"/>
</dbReference>
<dbReference type="SUPFAM" id="SSF103473">
    <property type="entry name" value="MFS general substrate transporter"/>
    <property type="match status" value="1"/>
</dbReference>
<dbReference type="Gene3D" id="1.20.1250.20">
    <property type="entry name" value="MFS general substrate transporter like domains"/>
    <property type="match status" value="1"/>
</dbReference>
<protein>
    <submittedName>
        <fullName evidence="12">BY PROTMAP: gi|472582858|gb|EMS20529.1| MFS glucose transporter [Rhodosporidium toruloides NP11] gi|647402119|emb|CDR48427.1| RHTO0S17e03356g1_1 [Rhodosporidium toruloides]</fullName>
    </submittedName>
</protein>
<feature type="transmembrane region" description="Helical" evidence="10">
    <location>
        <begin position="59"/>
        <end position="80"/>
    </location>
</feature>
<comment type="subcellular location">
    <subcellularLocation>
        <location evidence="1">Membrane</location>
        <topology evidence="1">Multi-pass membrane protein</topology>
    </subcellularLocation>
</comment>
<feature type="transmembrane region" description="Helical" evidence="10">
    <location>
        <begin position="21"/>
        <end position="39"/>
    </location>
</feature>
<dbReference type="GO" id="GO:0005351">
    <property type="term" value="F:carbohydrate:proton symporter activity"/>
    <property type="evidence" value="ECO:0007669"/>
    <property type="project" value="TreeGrafter"/>
</dbReference>
<accession>A0A0K3CNR6</accession>
<evidence type="ECO:0000256" key="6">
    <source>
        <dbReference type="ARBA" id="ARBA00023136"/>
    </source>
</evidence>
<sequence length="542" mass="59619">MVAPKRSLLTKFTRNQYLVGSLPTLGGLIFGLDISSMSAQLSNPYYLETFNHPDSTLQGLINAVMPLGSFFGALFNSYLCDLIGRKWCIIISGWLWVIGAIVQSTAKNVGALMGGRVVAGLAVGLASAIVTICAFSLSSDHQAEITKPQLRGRIVSVQQLAIIVGIAVQYFIQFGFSYLESDKSFRIPWALQLIPGAILGSLMFIFPESPRWLMDHGRDDEALQILADVHAAGDTEDALVQLEFSEIKRQIAFDNQQGAKSYLDLLKPDVRLRVFLGCADQMWSQLSGMNVMMYYVVYVFQGAGLQGRRAELIASSVQYALAVVCTLPAVIWLDKIGRRPLLVGGSAAMATCLMIVGALQKTLGHKIEGAEAAATTTWVVTGHKSGSYAIIVFSYLFVCSFSATLGPCSWTYASEIFPTRVRGKAVSFATASNWIFNFILSMTTPPAFRNIQYRVYFLYGTFNICSFLHFFLMYPETKGRTLEEMEEIFDGTNTFTAWRVPPAKGVKNVTDLESAGRTPSMGDVDEKDLKGEESRVENVHTV</sequence>
<dbReference type="PANTHER" id="PTHR48022">
    <property type="entry name" value="PLASTIDIC GLUCOSE TRANSPORTER 4"/>
    <property type="match status" value="1"/>
</dbReference>
<feature type="transmembrane region" description="Helical" evidence="10">
    <location>
        <begin position="425"/>
        <end position="444"/>
    </location>
</feature>
<dbReference type="InterPro" id="IPR036259">
    <property type="entry name" value="MFS_trans_sf"/>
</dbReference>
<dbReference type="OMA" id="TGSHMES"/>
<evidence type="ECO:0000313" key="13">
    <source>
        <dbReference type="Proteomes" id="UP000199069"/>
    </source>
</evidence>
<dbReference type="NCBIfam" id="TIGR00879">
    <property type="entry name" value="SP"/>
    <property type="match status" value="1"/>
</dbReference>
<evidence type="ECO:0000256" key="1">
    <source>
        <dbReference type="ARBA" id="ARBA00004141"/>
    </source>
</evidence>
<feature type="transmembrane region" description="Helical" evidence="10">
    <location>
        <begin position="456"/>
        <end position="475"/>
    </location>
</feature>
<proteinExistence type="inferred from homology"/>
<organism evidence="12 13">
    <name type="scientific">Rhodotorula toruloides</name>
    <name type="common">Yeast</name>
    <name type="synonym">Rhodosporidium toruloides</name>
    <dbReference type="NCBI Taxonomy" id="5286"/>
    <lineage>
        <taxon>Eukaryota</taxon>
        <taxon>Fungi</taxon>
        <taxon>Dikarya</taxon>
        <taxon>Basidiomycota</taxon>
        <taxon>Pucciniomycotina</taxon>
        <taxon>Microbotryomycetes</taxon>
        <taxon>Sporidiobolales</taxon>
        <taxon>Sporidiobolaceae</taxon>
        <taxon>Rhodotorula</taxon>
    </lineage>
</organism>
<evidence type="ECO:0000256" key="4">
    <source>
        <dbReference type="ARBA" id="ARBA00022692"/>
    </source>
</evidence>
<feature type="region of interest" description="Disordered" evidence="9">
    <location>
        <begin position="513"/>
        <end position="542"/>
    </location>
</feature>
<evidence type="ECO:0000256" key="10">
    <source>
        <dbReference type="SAM" id="Phobius"/>
    </source>
</evidence>
<feature type="transmembrane region" description="Helical" evidence="10">
    <location>
        <begin position="87"/>
        <end position="106"/>
    </location>
</feature>
<feature type="transmembrane region" description="Helical" evidence="10">
    <location>
        <begin position="160"/>
        <end position="179"/>
    </location>
</feature>
<dbReference type="AlphaFoldDB" id="A0A0K3CNR6"/>
<feature type="compositionally biased region" description="Basic and acidic residues" evidence="9">
    <location>
        <begin position="527"/>
        <end position="542"/>
    </location>
</feature>
<feature type="transmembrane region" description="Helical" evidence="10">
    <location>
        <begin position="282"/>
        <end position="300"/>
    </location>
</feature>
<feature type="transmembrane region" description="Helical" evidence="10">
    <location>
        <begin position="185"/>
        <end position="206"/>
    </location>
</feature>
<feature type="transmembrane region" description="Helical" evidence="10">
    <location>
        <begin position="312"/>
        <end position="333"/>
    </location>
</feature>
<feature type="domain" description="Major facilitator superfamily (MFS) profile" evidence="11">
    <location>
        <begin position="19"/>
        <end position="478"/>
    </location>
</feature>
<evidence type="ECO:0000313" key="12">
    <source>
        <dbReference type="EMBL" id="CTR10322.1"/>
    </source>
</evidence>
<dbReference type="EMBL" id="CWKI01000013">
    <property type="protein sequence ID" value="CTR10322.1"/>
    <property type="molecule type" value="Genomic_DNA"/>
</dbReference>
<comment type="catalytic activity">
    <reaction evidence="7">
        <text>myo-inositol(out) + H(+)(out) = myo-inositol(in) + H(+)(in)</text>
        <dbReference type="Rhea" id="RHEA:60364"/>
        <dbReference type="ChEBI" id="CHEBI:15378"/>
        <dbReference type="ChEBI" id="CHEBI:17268"/>
    </reaction>
</comment>
<dbReference type="InterPro" id="IPR020846">
    <property type="entry name" value="MFS_dom"/>
</dbReference>
<dbReference type="InterPro" id="IPR005829">
    <property type="entry name" value="Sugar_transporter_CS"/>
</dbReference>
<dbReference type="InterPro" id="IPR050360">
    <property type="entry name" value="MFS_Sugar_Transporters"/>
</dbReference>
<feature type="transmembrane region" description="Helical" evidence="10">
    <location>
        <begin position="388"/>
        <end position="413"/>
    </location>
</feature>
<feature type="transmembrane region" description="Helical" evidence="10">
    <location>
        <begin position="118"/>
        <end position="139"/>
    </location>
</feature>
<comment type="similarity">
    <text evidence="2 8">Belongs to the major facilitator superfamily. Sugar transporter (TC 2.A.1.1) family.</text>
</comment>
<name>A0A0K3CNR6_RHOTO</name>
<keyword evidence="3 8" id="KW-0813">Transport</keyword>
<evidence type="ECO:0000256" key="9">
    <source>
        <dbReference type="SAM" id="MobiDB-lite"/>
    </source>
</evidence>
<evidence type="ECO:0000256" key="8">
    <source>
        <dbReference type="RuleBase" id="RU003346"/>
    </source>
</evidence>
<evidence type="ECO:0000259" key="11">
    <source>
        <dbReference type="PROSITE" id="PS50850"/>
    </source>
</evidence>
<evidence type="ECO:0000256" key="7">
    <source>
        <dbReference type="ARBA" id="ARBA00049119"/>
    </source>
</evidence>
<dbReference type="InterPro" id="IPR005828">
    <property type="entry name" value="MFS_sugar_transport-like"/>
</dbReference>
<dbReference type="Pfam" id="PF00083">
    <property type="entry name" value="Sugar_tr"/>
    <property type="match status" value="1"/>
</dbReference>
<keyword evidence="12" id="KW-0762">Sugar transport</keyword>
<dbReference type="PANTHER" id="PTHR48022:SF7">
    <property type="entry name" value="MAJOR FACILITATOR SUPERFAMILY (MFS) PROFILE DOMAIN-CONTAINING PROTEIN-RELATED"/>
    <property type="match status" value="1"/>
</dbReference>
<dbReference type="PRINTS" id="PR00171">
    <property type="entry name" value="SUGRTRNSPORT"/>
</dbReference>
<dbReference type="FunFam" id="1.20.1250.20:FF:000026">
    <property type="entry name" value="MFS quinate transporter QutD"/>
    <property type="match status" value="1"/>
</dbReference>
<keyword evidence="13" id="KW-1185">Reference proteome</keyword>
<keyword evidence="4 10" id="KW-0812">Transmembrane</keyword>
<dbReference type="CDD" id="cd17356">
    <property type="entry name" value="MFS_HXT"/>
    <property type="match status" value="1"/>
</dbReference>
<dbReference type="PROSITE" id="PS50850">
    <property type="entry name" value="MFS"/>
    <property type="match status" value="1"/>
</dbReference>
<keyword evidence="5 10" id="KW-1133">Transmembrane helix</keyword>
<evidence type="ECO:0000256" key="3">
    <source>
        <dbReference type="ARBA" id="ARBA00022448"/>
    </source>
</evidence>
<evidence type="ECO:0000256" key="2">
    <source>
        <dbReference type="ARBA" id="ARBA00010992"/>
    </source>
</evidence>
<evidence type="ECO:0000256" key="5">
    <source>
        <dbReference type="ARBA" id="ARBA00022989"/>
    </source>
</evidence>
<gene>
    <name evidence="12" type="primary">FGENESH: predicted gene_13.13</name>
    <name evidence="12" type="ORF">BN2166_0061830</name>
</gene>
<dbReference type="Proteomes" id="UP000199069">
    <property type="component" value="Unassembled WGS sequence"/>
</dbReference>
<feature type="transmembrane region" description="Helical" evidence="10">
    <location>
        <begin position="340"/>
        <end position="359"/>
    </location>
</feature>
<dbReference type="PROSITE" id="PS00216">
    <property type="entry name" value="SUGAR_TRANSPORT_1"/>
    <property type="match status" value="1"/>
</dbReference>